<accession>A0A939GJE1</accession>
<gene>
    <name evidence="1" type="ORF">J2I47_13330</name>
</gene>
<dbReference type="Proteomes" id="UP000664034">
    <property type="component" value="Unassembled WGS sequence"/>
</dbReference>
<reference evidence="1" key="1">
    <citation type="submission" date="2021-03" db="EMBL/GenBank/DDBJ databases">
        <title>Fibrella sp. HMF5335 genome sequencing and assembly.</title>
        <authorList>
            <person name="Kang H."/>
            <person name="Kim H."/>
            <person name="Bae S."/>
            <person name="Joh K."/>
        </authorList>
    </citation>
    <scope>NUCLEOTIDE SEQUENCE</scope>
    <source>
        <strain evidence="1">HMF5335</strain>
    </source>
</reference>
<dbReference type="AlphaFoldDB" id="A0A939GJE1"/>
<comment type="caution">
    <text evidence="1">The sequence shown here is derived from an EMBL/GenBank/DDBJ whole genome shotgun (WGS) entry which is preliminary data.</text>
</comment>
<protein>
    <submittedName>
        <fullName evidence="1">Uncharacterized protein</fullName>
    </submittedName>
</protein>
<organism evidence="1 2">
    <name type="scientific">Fibrella rubiginis</name>
    <dbReference type="NCBI Taxonomy" id="2817060"/>
    <lineage>
        <taxon>Bacteria</taxon>
        <taxon>Pseudomonadati</taxon>
        <taxon>Bacteroidota</taxon>
        <taxon>Cytophagia</taxon>
        <taxon>Cytophagales</taxon>
        <taxon>Spirosomataceae</taxon>
        <taxon>Fibrella</taxon>
    </lineage>
</organism>
<sequence length="215" mass="24724">MNTQSKNTIETIQNAEVLKPYQKFHEGTGEVVSRYKYLEGHPRQYRFDAKEGVFNINGTEKVGRTLTFQPIAWRIFTDNILNMGTKNWAELFFIDEKNCVSAVLFHGYSVDNIFRLIEPLYYDDLTLADVVITAVAEKKENNKIQPKGVYYIANFSYKMADAEKTAELKQYANDYKVFRQETLTDIANIKTAFNYYNPFAHAIDEPAPALLTAGE</sequence>
<dbReference type="RefSeq" id="WP_207365091.1">
    <property type="nucleotide sequence ID" value="NZ_JAFMYV010000006.1"/>
</dbReference>
<keyword evidence="2" id="KW-1185">Reference proteome</keyword>
<name>A0A939GJE1_9BACT</name>
<evidence type="ECO:0000313" key="1">
    <source>
        <dbReference type="EMBL" id="MBO0937533.1"/>
    </source>
</evidence>
<proteinExistence type="predicted"/>
<dbReference type="EMBL" id="JAFMYV010000006">
    <property type="protein sequence ID" value="MBO0937533.1"/>
    <property type="molecule type" value="Genomic_DNA"/>
</dbReference>
<evidence type="ECO:0000313" key="2">
    <source>
        <dbReference type="Proteomes" id="UP000664034"/>
    </source>
</evidence>